<dbReference type="InterPro" id="IPR003661">
    <property type="entry name" value="HisK_dim/P_dom"/>
</dbReference>
<name>A0A3R9PY82_9BACT</name>
<accession>A0A3R9PY82</accession>
<keyword evidence="4" id="KW-0808">Transferase</keyword>
<dbReference type="Pfam" id="PF02518">
    <property type="entry name" value="HATPase_c"/>
    <property type="match status" value="1"/>
</dbReference>
<dbReference type="OrthoDB" id="9766459at2"/>
<dbReference type="SUPFAM" id="SSF55785">
    <property type="entry name" value="PYP-like sensor domain (PAS domain)"/>
    <property type="match status" value="1"/>
</dbReference>
<dbReference type="SUPFAM" id="SSF47384">
    <property type="entry name" value="Homodimeric domain of signal transducing histidine kinase"/>
    <property type="match status" value="1"/>
</dbReference>
<dbReference type="InterPro" id="IPR004358">
    <property type="entry name" value="Sig_transdc_His_kin-like_C"/>
</dbReference>
<dbReference type="Gene3D" id="1.10.287.130">
    <property type="match status" value="1"/>
</dbReference>
<keyword evidence="3" id="KW-0597">Phosphoprotein</keyword>
<dbReference type="InterPro" id="IPR000014">
    <property type="entry name" value="PAS"/>
</dbReference>
<evidence type="ECO:0000313" key="9">
    <source>
        <dbReference type="Proteomes" id="UP000273500"/>
    </source>
</evidence>
<dbReference type="PANTHER" id="PTHR42878">
    <property type="entry name" value="TWO-COMPONENT HISTIDINE KINASE"/>
    <property type="match status" value="1"/>
</dbReference>
<dbReference type="Proteomes" id="UP000273500">
    <property type="component" value="Unassembled WGS sequence"/>
</dbReference>
<keyword evidence="6" id="KW-0472">Membrane</keyword>
<dbReference type="RefSeq" id="WP_125419557.1">
    <property type="nucleotide sequence ID" value="NZ_RWIT01000004.1"/>
</dbReference>
<dbReference type="SUPFAM" id="SSF55874">
    <property type="entry name" value="ATPase domain of HSP90 chaperone/DNA topoisomerase II/histidine kinase"/>
    <property type="match status" value="1"/>
</dbReference>
<dbReference type="PROSITE" id="PS50109">
    <property type="entry name" value="HIS_KIN"/>
    <property type="match status" value="1"/>
</dbReference>
<proteinExistence type="predicted"/>
<dbReference type="EMBL" id="RWIT01000004">
    <property type="protein sequence ID" value="RSK48768.1"/>
    <property type="molecule type" value="Genomic_DNA"/>
</dbReference>
<dbReference type="SMART" id="SM00091">
    <property type="entry name" value="PAS"/>
    <property type="match status" value="2"/>
</dbReference>
<dbReference type="InterPro" id="IPR036890">
    <property type="entry name" value="HATPase_C_sf"/>
</dbReference>
<dbReference type="SMART" id="SM00387">
    <property type="entry name" value="HATPase_c"/>
    <property type="match status" value="1"/>
</dbReference>
<dbReference type="NCBIfam" id="TIGR00229">
    <property type="entry name" value="sensory_box"/>
    <property type="match status" value="1"/>
</dbReference>
<evidence type="ECO:0000259" key="7">
    <source>
        <dbReference type="PROSITE" id="PS50109"/>
    </source>
</evidence>
<keyword evidence="5" id="KW-0418">Kinase</keyword>
<comment type="catalytic activity">
    <reaction evidence="1">
        <text>ATP + protein L-histidine = ADP + protein N-phospho-L-histidine.</text>
        <dbReference type="EC" id="2.7.13.3"/>
    </reaction>
</comment>
<protein>
    <recommendedName>
        <fullName evidence="2">histidine kinase</fullName>
        <ecNumber evidence="2">2.7.13.3</ecNumber>
    </recommendedName>
</protein>
<evidence type="ECO:0000256" key="6">
    <source>
        <dbReference type="ARBA" id="ARBA00023136"/>
    </source>
</evidence>
<dbReference type="CDD" id="cd00082">
    <property type="entry name" value="HisKA"/>
    <property type="match status" value="1"/>
</dbReference>
<dbReference type="GO" id="GO:0030295">
    <property type="term" value="F:protein kinase activator activity"/>
    <property type="evidence" value="ECO:0007669"/>
    <property type="project" value="TreeGrafter"/>
</dbReference>
<organism evidence="8 9">
    <name type="scientific">Hymenobacter rigui</name>
    <dbReference type="NCBI Taxonomy" id="334424"/>
    <lineage>
        <taxon>Bacteria</taxon>
        <taxon>Pseudomonadati</taxon>
        <taxon>Bacteroidota</taxon>
        <taxon>Cytophagia</taxon>
        <taxon>Cytophagales</taxon>
        <taxon>Hymenobacteraceae</taxon>
        <taxon>Hymenobacter</taxon>
    </lineage>
</organism>
<reference evidence="8 9" key="1">
    <citation type="submission" date="2018-12" db="EMBL/GenBank/DDBJ databases">
        <authorList>
            <person name="Feng G."/>
            <person name="Zhu H."/>
        </authorList>
    </citation>
    <scope>NUCLEOTIDE SEQUENCE [LARGE SCALE GENOMIC DNA]</scope>
    <source>
        <strain evidence="8 9">KCTC 12533</strain>
    </source>
</reference>
<dbReference type="InterPro" id="IPR005467">
    <property type="entry name" value="His_kinase_dom"/>
</dbReference>
<dbReference type="Gene3D" id="3.30.565.10">
    <property type="entry name" value="Histidine kinase-like ATPase, C-terminal domain"/>
    <property type="match status" value="1"/>
</dbReference>
<sequence>MSTASEPMLPADVAQPTGFLHALLTMSLTAVAVLQPRYKTDQPDIQDFDWVYLNAAGQQMLRQPERPAASLLTLFPTAQADGVFTKCCRAYETSELQRHQTNYQADGLDGYFQLVAQRYENVLIVNFTDTNDQPRSAVEQALRESQAREQEASTRQRGQLRRDVLKVFQQAPLAVLVMRGPTHIVDYINDHAHKLIEGQQVLGQPLGEALPDLQAQGFVALLDQVYQSGETQHGEEVLLLSTQPDGQPPRPYYFTFTYQAYEEEGQRAGVALFATEVSAQVAARLVTEAGAKRLRLLTDALPVLIGYVDQERRYQFTNEAYRAWFHQAPADLLGRHVWDVVGEKAYATAAGYIDRALAGERVSFEATMHYRPDFSRHIRTDFIPDMQNETVKGFYSLVTDVTEQVEARRQVEALNQELLARNQAIEASNLKLTQANADLDTFIYSASHDLRMPVANIEGLISALRQELLDEPVIKRDVEHILTMMDTAVTRFQATIGHITDIVHQQNSNQGRQLLDLAALVEDVRLDLAPLLAEAQAELLVDVTSCPTLHSSPKDVRSIVFNLLSNALKYRSASRPARVQLWATCEASWLELRVQDNGLGLTPEQQSKLFGLFTRLHDHVEGSGVGLYSIKRLVENRGGSIGVESTLDVGSTFRVRLPL</sequence>
<dbReference type="InterPro" id="IPR035965">
    <property type="entry name" value="PAS-like_dom_sf"/>
</dbReference>
<dbReference type="InterPro" id="IPR050351">
    <property type="entry name" value="BphY/WalK/GraS-like"/>
</dbReference>
<comment type="caution">
    <text evidence="8">The sequence shown here is derived from an EMBL/GenBank/DDBJ whole genome shotgun (WGS) entry which is preliminary data.</text>
</comment>
<evidence type="ECO:0000256" key="3">
    <source>
        <dbReference type="ARBA" id="ARBA00022553"/>
    </source>
</evidence>
<evidence type="ECO:0000256" key="5">
    <source>
        <dbReference type="ARBA" id="ARBA00022777"/>
    </source>
</evidence>
<dbReference type="Gene3D" id="3.30.450.20">
    <property type="entry name" value="PAS domain"/>
    <property type="match status" value="2"/>
</dbReference>
<dbReference type="GO" id="GO:0007234">
    <property type="term" value="P:osmosensory signaling via phosphorelay pathway"/>
    <property type="evidence" value="ECO:0007669"/>
    <property type="project" value="TreeGrafter"/>
</dbReference>
<evidence type="ECO:0000256" key="1">
    <source>
        <dbReference type="ARBA" id="ARBA00000085"/>
    </source>
</evidence>
<evidence type="ECO:0000256" key="4">
    <source>
        <dbReference type="ARBA" id="ARBA00022679"/>
    </source>
</evidence>
<dbReference type="PANTHER" id="PTHR42878:SF15">
    <property type="entry name" value="BACTERIOPHYTOCHROME"/>
    <property type="match status" value="1"/>
</dbReference>
<evidence type="ECO:0000313" key="8">
    <source>
        <dbReference type="EMBL" id="RSK48768.1"/>
    </source>
</evidence>
<dbReference type="AlphaFoldDB" id="A0A3R9PY82"/>
<dbReference type="InterPro" id="IPR003594">
    <property type="entry name" value="HATPase_dom"/>
</dbReference>
<dbReference type="InterPro" id="IPR036097">
    <property type="entry name" value="HisK_dim/P_sf"/>
</dbReference>
<dbReference type="Pfam" id="PF08448">
    <property type="entry name" value="PAS_4"/>
    <property type="match status" value="2"/>
</dbReference>
<dbReference type="GO" id="GO:0016020">
    <property type="term" value="C:membrane"/>
    <property type="evidence" value="ECO:0007669"/>
    <property type="project" value="UniProtKB-SubCell"/>
</dbReference>
<dbReference type="GO" id="GO:0000156">
    <property type="term" value="F:phosphorelay response regulator activity"/>
    <property type="evidence" value="ECO:0007669"/>
    <property type="project" value="TreeGrafter"/>
</dbReference>
<evidence type="ECO:0000256" key="2">
    <source>
        <dbReference type="ARBA" id="ARBA00012438"/>
    </source>
</evidence>
<keyword evidence="9" id="KW-1185">Reference proteome</keyword>
<gene>
    <name evidence="8" type="ORF">EI291_09370</name>
</gene>
<dbReference type="GO" id="GO:0000155">
    <property type="term" value="F:phosphorelay sensor kinase activity"/>
    <property type="evidence" value="ECO:0007669"/>
    <property type="project" value="InterPro"/>
</dbReference>
<dbReference type="PRINTS" id="PR00344">
    <property type="entry name" value="BCTRLSENSOR"/>
</dbReference>
<dbReference type="EC" id="2.7.13.3" evidence="2"/>
<dbReference type="InterPro" id="IPR013656">
    <property type="entry name" value="PAS_4"/>
</dbReference>
<feature type="domain" description="Histidine kinase" evidence="7">
    <location>
        <begin position="445"/>
        <end position="659"/>
    </location>
</feature>